<evidence type="ECO:0000313" key="4">
    <source>
        <dbReference type="Proteomes" id="UP000199474"/>
    </source>
</evidence>
<protein>
    <submittedName>
        <fullName evidence="3">NAD(P)-dependent dehydrogenase, short-chain alcohol dehydrogenase family</fullName>
    </submittedName>
</protein>
<accession>A0A1I1TML9</accession>
<dbReference type="PANTHER" id="PTHR42879:SF6">
    <property type="entry name" value="NADPH-DEPENDENT REDUCTASE BACG"/>
    <property type="match status" value="1"/>
</dbReference>
<dbReference type="InterPro" id="IPR050259">
    <property type="entry name" value="SDR"/>
</dbReference>
<gene>
    <name evidence="3" type="ORF">SAMN05216238_102348</name>
</gene>
<keyword evidence="2" id="KW-0560">Oxidoreductase</keyword>
<dbReference type="FunFam" id="3.40.50.720:FF:000084">
    <property type="entry name" value="Short-chain dehydrogenase reductase"/>
    <property type="match status" value="1"/>
</dbReference>
<name>A0A1I1TML9_9BACI</name>
<evidence type="ECO:0000256" key="2">
    <source>
        <dbReference type="ARBA" id="ARBA00023002"/>
    </source>
</evidence>
<dbReference type="EMBL" id="FOMR01000002">
    <property type="protein sequence ID" value="SFD59755.1"/>
    <property type="molecule type" value="Genomic_DNA"/>
</dbReference>
<evidence type="ECO:0000256" key="1">
    <source>
        <dbReference type="ARBA" id="ARBA00006484"/>
    </source>
</evidence>
<sequence length="256" mass="27335">MDLQLAGKKALITGGSRGIGKAITRQLALEGVDCVICSRNESSLKETASELMKETGRDINPIMADIGDPDSIQQLAEKAAETMGGIDILVNNGARVSGGDPEDFHHINDELILKDFEEKFMGYFRCTRAVAPYMVKNNWGRVINVSGMAARNAGSISAGARNVSVVHLTKSSSVELGKHGITVNAVYPGITETETTRERFPNQADLLEVSKMNSIGRLVKAEEIANVVTFLSSPLSVSITGDVINVTGGTGNAVHY</sequence>
<evidence type="ECO:0000313" key="3">
    <source>
        <dbReference type="EMBL" id="SFD59755.1"/>
    </source>
</evidence>
<dbReference type="GO" id="GO:0016491">
    <property type="term" value="F:oxidoreductase activity"/>
    <property type="evidence" value="ECO:0007669"/>
    <property type="project" value="UniProtKB-KW"/>
</dbReference>
<dbReference type="Proteomes" id="UP000199474">
    <property type="component" value="Unassembled WGS sequence"/>
</dbReference>
<reference evidence="4" key="1">
    <citation type="submission" date="2016-10" db="EMBL/GenBank/DDBJ databases">
        <authorList>
            <person name="Varghese N."/>
            <person name="Submissions S."/>
        </authorList>
    </citation>
    <scope>NUCLEOTIDE SEQUENCE [LARGE SCALE GENOMIC DNA]</scope>
    <source>
        <strain evidence="4">DSM 22530</strain>
    </source>
</reference>
<dbReference type="InterPro" id="IPR002347">
    <property type="entry name" value="SDR_fam"/>
</dbReference>
<dbReference type="Pfam" id="PF13561">
    <property type="entry name" value="adh_short_C2"/>
    <property type="match status" value="1"/>
</dbReference>
<dbReference type="SUPFAM" id="SSF51735">
    <property type="entry name" value="NAD(P)-binding Rossmann-fold domains"/>
    <property type="match status" value="1"/>
</dbReference>
<dbReference type="OrthoDB" id="9804774at2"/>
<dbReference type="AlphaFoldDB" id="A0A1I1TML9"/>
<dbReference type="Gene3D" id="3.40.50.720">
    <property type="entry name" value="NAD(P)-binding Rossmann-like Domain"/>
    <property type="match status" value="1"/>
</dbReference>
<dbReference type="STRING" id="640948.SAMN05216238_102348"/>
<dbReference type="PANTHER" id="PTHR42879">
    <property type="entry name" value="3-OXOACYL-(ACYL-CARRIER-PROTEIN) REDUCTASE"/>
    <property type="match status" value="1"/>
</dbReference>
<dbReference type="InterPro" id="IPR036291">
    <property type="entry name" value="NAD(P)-bd_dom_sf"/>
</dbReference>
<organism evidence="3 4">
    <name type="scientific">Lentibacillus persicus</name>
    <dbReference type="NCBI Taxonomy" id="640948"/>
    <lineage>
        <taxon>Bacteria</taxon>
        <taxon>Bacillati</taxon>
        <taxon>Bacillota</taxon>
        <taxon>Bacilli</taxon>
        <taxon>Bacillales</taxon>
        <taxon>Bacillaceae</taxon>
        <taxon>Lentibacillus</taxon>
    </lineage>
</organism>
<dbReference type="PRINTS" id="PR00081">
    <property type="entry name" value="GDHRDH"/>
</dbReference>
<keyword evidence="4" id="KW-1185">Reference proteome</keyword>
<dbReference type="RefSeq" id="WP_090081728.1">
    <property type="nucleotide sequence ID" value="NZ_FOMR01000002.1"/>
</dbReference>
<comment type="similarity">
    <text evidence="1">Belongs to the short-chain dehydrogenases/reductases (SDR) family.</text>
</comment>
<dbReference type="GO" id="GO:0008206">
    <property type="term" value="P:bile acid metabolic process"/>
    <property type="evidence" value="ECO:0007669"/>
    <property type="project" value="UniProtKB-ARBA"/>
</dbReference>
<proteinExistence type="inferred from homology"/>